<comment type="caution">
    <text evidence="2">The sequence shown here is derived from an EMBL/GenBank/DDBJ whole genome shotgun (WGS) entry which is preliminary data.</text>
</comment>
<feature type="region of interest" description="Disordered" evidence="1">
    <location>
        <begin position="1"/>
        <end position="55"/>
    </location>
</feature>
<organism evidence="2 3">
    <name type="scientific">Golovinomyces cichoracearum</name>
    <dbReference type="NCBI Taxonomy" id="62708"/>
    <lineage>
        <taxon>Eukaryota</taxon>
        <taxon>Fungi</taxon>
        <taxon>Dikarya</taxon>
        <taxon>Ascomycota</taxon>
        <taxon>Pezizomycotina</taxon>
        <taxon>Leotiomycetes</taxon>
        <taxon>Erysiphales</taxon>
        <taxon>Erysiphaceae</taxon>
        <taxon>Golovinomyces</taxon>
    </lineage>
</organism>
<accession>A0A420J4F0</accession>
<evidence type="ECO:0000313" key="3">
    <source>
        <dbReference type="Proteomes" id="UP000285405"/>
    </source>
</evidence>
<dbReference type="EMBL" id="MCBR01002359">
    <property type="protein sequence ID" value="RKF81658.1"/>
    <property type="molecule type" value="Genomic_DNA"/>
</dbReference>
<evidence type="ECO:0000256" key="1">
    <source>
        <dbReference type="SAM" id="MobiDB-lite"/>
    </source>
</evidence>
<dbReference type="Proteomes" id="UP000285405">
    <property type="component" value="Unassembled WGS sequence"/>
</dbReference>
<evidence type="ECO:0000313" key="2">
    <source>
        <dbReference type="EMBL" id="RKF81658.1"/>
    </source>
</evidence>
<gene>
    <name evidence="2" type="ORF">GcC1_023041</name>
</gene>
<name>A0A420J4F0_9PEZI</name>
<protein>
    <submittedName>
        <fullName evidence="2">Putative mitochondrial integral membrane protein</fullName>
    </submittedName>
</protein>
<sequence length="55" mass="6012">MVSMWRSKDDGIDSAKNNREPGGGTGVDERSRLLSQSPQESYLSPDDPAVSPYNL</sequence>
<feature type="compositionally biased region" description="Basic and acidic residues" evidence="1">
    <location>
        <begin position="1"/>
        <end position="19"/>
    </location>
</feature>
<proteinExistence type="predicted"/>
<reference evidence="2 3" key="1">
    <citation type="journal article" date="2018" name="BMC Genomics">
        <title>Comparative genome analyses reveal sequence features reflecting distinct modes of host-adaptation between dicot and monocot powdery mildew.</title>
        <authorList>
            <person name="Wu Y."/>
            <person name="Ma X."/>
            <person name="Pan Z."/>
            <person name="Kale S.D."/>
            <person name="Song Y."/>
            <person name="King H."/>
            <person name="Zhang Q."/>
            <person name="Presley C."/>
            <person name="Deng X."/>
            <person name="Wei C.I."/>
            <person name="Xiao S."/>
        </authorList>
    </citation>
    <scope>NUCLEOTIDE SEQUENCE [LARGE SCALE GENOMIC DNA]</scope>
    <source>
        <strain evidence="2">UCSC1</strain>
    </source>
</reference>
<dbReference type="AlphaFoldDB" id="A0A420J4F0"/>
<feature type="compositionally biased region" description="Polar residues" evidence="1">
    <location>
        <begin position="33"/>
        <end position="42"/>
    </location>
</feature>